<keyword evidence="1" id="KW-1133">Transmembrane helix</keyword>
<feature type="transmembrane region" description="Helical" evidence="1">
    <location>
        <begin position="38"/>
        <end position="60"/>
    </location>
</feature>
<dbReference type="EMBL" id="BPQV01000019">
    <property type="protein sequence ID" value="GJE29739.1"/>
    <property type="molecule type" value="Genomic_DNA"/>
</dbReference>
<dbReference type="InterPro" id="IPR003675">
    <property type="entry name" value="Rce1/LyrA-like_dom"/>
</dbReference>
<evidence type="ECO:0000313" key="4">
    <source>
        <dbReference type="Proteomes" id="UP001055156"/>
    </source>
</evidence>
<reference evidence="3" key="1">
    <citation type="journal article" date="2021" name="Front. Microbiol.">
        <title>Comprehensive Comparative Genomics and Phenotyping of Methylobacterium Species.</title>
        <authorList>
            <person name="Alessa O."/>
            <person name="Ogura Y."/>
            <person name="Fujitani Y."/>
            <person name="Takami H."/>
            <person name="Hayashi T."/>
            <person name="Sahin N."/>
            <person name="Tani A."/>
        </authorList>
    </citation>
    <scope>NUCLEOTIDE SEQUENCE</scope>
    <source>
        <strain evidence="3">NBRC 15689</strain>
    </source>
</reference>
<dbReference type="InterPro" id="IPR052710">
    <property type="entry name" value="CAAX_protease"/>
</dbReference>
<organism evidence="3 4">
    <name type="scientific">Methylobacterium organophilum</name>
    <dbReference type="NCBI Taxonomy" id="410"/>
    <lineage>
        <taxon>Bacteria</taxon>
        <taxon>Pseudomonadati</taxon>
        <taxon>Pseudomonadota</taxon>
        <taxon>Alphaproteobacteria</taxon>
        <taxon>Hyphomicrobiales</taxon>
        <taxon>Methylobacteriaceae</taxon>
        <taxon>Methylobacterium</taxon>
    </lineage>
</organism>
<protein>
    <recommendedName>
        <fullName evidence="2">CAAX prenyl protease 2/Lysostaphin resistance protein A-like domain-containing protein</fullName>
    </recommendedName>
</protein>
<comment type="caution">
    <text evidence="3">The sequence shown here is derived from an EMBL/GenBank/DDBJ whole genome shotgun (WGS) entry which is preliminary data.</text>
</comment>
<dbReference type="Proteomes" id="UP001055156">
    <property type="component" value="Unassembled WGS sequence"/>
</dbReference>
<evidence type="ECO:0000259" key="2">
    <source>
        <dbReference type="Pfam" id="PF02517"/>
    </source>
</evidence>
<dbReference type="RefSeq" id="WP_238314918.1">
    <property type="nucleotide sequence ID" value="NZ_BPQV01000019.1"/>
</dbReference>
<sequence length="278" mass="30308">MKSDPRFPPFGDAAVAGMHPAGPAIGAAPSRLVWFGRIVLVVLQPVLYLVIATLSAILLVRVAGDLRLGINPLLPQAQRPLLPLAEVNARALAVDILRQLGLALMVVAAARWRDGPAWRVRLGLARPAAARRGLKRLWLLFFLWPALHIAWVSGASEALHVPFARGVHLSPYMSRTMLVLWLAYVGLLAPLGEELLLRGATFARAGDVMRPAGAIVTTALLFCVAHVSELGFARPITLLPLALVLGWLRWRTGRLWPCILLHGWSNLALVAYLLWPAH</sequence>
<keyword evidence="1" id="KW-0812">Transmembrane</keyword>
<feature type="transmembrane region" description="Helical" evidence="1">
    <location>
        <begin position="176"/>
        <end position="196"/>
    </location>
</feature>
<feature type="transmembrane region" description="Helical" evidence="1">
    <location>
        <begin position="137"/>
        <end position="156"/>
    </location>
</feature>
<feature type="transmembrane region" description="Helical" evidence="1">
    <location>
        <begin position="208"/>
        <end position="227"/>
    </location>
</feature>
<keyword evidence="4" id="KW-1185">Reference proteome</keyword>
<keyword evidence="1" id="KW-0472">Membrane</keyword>
<gene>
    <name evidence="3" type="ORF">LKMONMHP_4623</name>
</gene>
<name>A0ABQ4THC8_METOR</name>
<accession>A0ABQ4THC8</accession>
<dbReference type="PANTHER" id="PTHR36435">
    <property type="entry name" value="SLR1288 PROTEIN"/>
    <property type="match status" value="1"/>
</dbReference>
<evidence type="ECO:0000313" key="3">
    <source>
        <dbReference type="EMBL" id="GJE29739.1"/>
    </source>
</evidence>
<feature type="transmembrane region" description="Helical" evidence="1">
    <location>
        <begin position="255"/>
        <end position="275"/>
    </location>
</feature>
<reference evidence="3" key="2">
    <citation type="submission" date="2021-08" db="EMBL/GenBank/DDBJ databases">
        <authorList>
            <person name="Tani A."/>
            <person name="Ola A."/>
            <person name="Ogura Y."/>
            <person name="Katsura K."/>
            <person name="Hayashi T."/>
        </authorList>
    </citation>
    <scope>NUCLEOTIDE SEQUENCE</scope>
    <source>
        <strain evidence="3">NBRC 15689</strain>
    </source>
</reference>
<evidence type="ECO:0000256" key="1">
    <source>
        <dbReference type="SAM" id="Phobius"/>
    </source>
</evidence>
<proteinExistence type="predicted"/>
<dbReference type="Pfam" id="PF02517">
    <property type="entry name" value="Rce1-like"/>
    <property type="match status" value="1"/>
</dbReference>
<dbReference type="PANTHER" id="PTHR36435:SF1">
    <property type="entry name" value="CAAX AMINO TERMINAL PROTEASE FAMILY PROTEIN"/>
    <property type="match status" value="1"/>
</dbReference>
<feature type="domain" description="CAAX prenyl protease 2/Lysostaphin resistance protein A-like" evidence="2">
    <location>
        <begin position="177"/>
        <end position="267"/>
    </location>
</feature>